<evidence type="ECO:0000313" key="2">
    <source>
        <dbReference type="Proteomes" id="UP000593579"/>
    </source>
</evidence>
<gene>
    <name evidence="1" type="ORF">Gogos_021689</name>
</gene>
<proteinExistence type="predicted"/>
<dbReference type="Proteomes" id="UP000593579">
    <property type="component" value="Unassembled WGS sequence"/>
</dbReference>
<accession>A0A7J9D1K2</accession>
<name>A0A7J9D1K2_GOSGO</name>
<protein>
    <submittedName>
        <fullName evidence="1">Uncharacterized protein</fullName>
    </submittedName>
</protein>
<organism evidence="1 2">
    <name type="scientific">Gossypium gossypioides</name>
    <name type="common">Mexican cotton</name>
    <name type="synonym">Selera gossypioides</name>
    <dbReference type="NCBI Taxonomy" id="34282"/>
    <lineage>
        <taxon>Eukaryota</taxon>
        <taxon>Viridiplantae</taxon>
        <taxon>Streptophyta</taxon>
        <taxon>Embryophyta</taxon>
        <taxon>Tracheophyta</taxon>
        <taxon>Spermatophyta</taxon>
        <taxon>Magnoliopsida</taxon>
        <taxon>eudicotyledons</taxon>
        <taxon>Gunneridae</taxon>
        <taxon>Pentapetalae</taxon>
        <taxon>rosids</taxon>
        <taxon>malvids</taxon>
        <taxon>Malvales</taxon>
        <taxon>Malvaceae</taxon>
        <taxon>Malvoideae</taxon>
        <taxon>Gossypium</taxon>
    </lineage>
</organism>
<dbReference type="AlphaFoldDB" id="A0A7J9D1K2"/>
<keyword evidence="2" id="KW-1185">Reference proteome</keyword>
<sequence>MKSSLGQLPSYTWRSIWATNDILEAEMCWRIGLGTEILAIPLPFVPQKYVRT</sequence>
<dbReference type="EMBL" id="JABEZY010262801">
    <property type="protein sequence ID" value="MBA0754602.1"/>
    <property type="molecule type" value="Genomic_DNA"/>
</dbReference>
<reference evidence="1 2" key="1">
    <citation type="journal article" date="2019" name="Genome Biol. Evol.">
        <title>Insights into the evolution of the New World diploid cottons (Gossypium, subgenus Houzingenia) based on genome sequencing.</title>
        <authorList>
            <person name="Grover C.E."/>
            <person name="Arick M.A. 2nd"/>
            <person name="Thrash A."/>
            <person name="Conover J.L."/>
            <person name="Sanders W.S."/>
            <person name="Peterson D.G."/>
            <person name="Frelichowski J.E."/>
            <person name="Scheffler J.A."/>
            <person name="Scheffler B.E."/>
            <person name="Wendel J.F."/>
        </authorList>
    </citation>
    <scope>NUCLEOTIDE SEQUENCE [LARGE SCALE GENOMIC DNA]</scope>
    <source>
        <strain evidence="1">5</strain>
        <tissue evidence="1">Leaf</tissue>
    </source>
</reference>
<dbReference type="OrthoDB" id="997868at2759"/>
<evidence type="ECO:0000313" key="1">
    <source>
        <dbReference type="EMBL" id="MBA0754602.1"/>
    </source>
</evidence>
<comment type="caution">
    <text evidence="1">The sequence shown here is derived from an EMBL/GenBank/DDBJ whole genome shotgun (WGS) entry which is preliminary data.</text>
</comment>